<accession>A0A6A6VUL8</accession>
<dbReference type="EMBL" id="ML996584">
    <property type="protein sequence ID" value="KAF2753424.1"/>
    <property type="molecule type" value="Genomic_DNA"/>
</dbReference>
<evidence type="ECO:0000256" key="2">
    <source>
        <dbReference type="SAM" id="SignalP"/>
    </source>
</evidence>
<dbReference type="GO" id="GO:0005178">
    <property type="term" value="F:integrin binding"/>
    <property type="evidence" value="ECO:0007669"/>
    <property type="project" value="TreeGrafter"/>
</dbReference>
<gene>
    <name evidence="4" type="ORF">EJ05DRAFT_444804</name>
</gene>
<evidence type="ECO:0000256" key="1">
    <source>
        <dbReference type="SAM" id="MobiDB-lite"/>
    </source>
</evidence>
<name>A0A6A6VUL8_9PEZI</name>
<evidence type="ECO:0000259" key="3">
    <source>
        <dbReference type="Pfam" id="PF13933"/>
    </source>
</evidence>
<dbReference type="AlphaFoldDB" id="A0A6A6VUL8"/>
<proteinExistence type="predicted"/>
<evidence type="ECO:0000313" key="5">
    <source>
        <dbReference type="Proteomes" id="UP000799437"/>
    </source>
</evidence>
<sequence length="307" mass="32774">MPSLTTTTTTTILLAALTGASTASPLLARQAPSITTPPNQPAPTPTPWDHGATPDFPIHSSCNATERAQLQDALHEMLLLAQHAKQHILRFGNSSAQYSQWFGQAPTAGPIGWYERILSADRADTLFRCDDPDGNCALHPDTYAGHWRGSNATQETVICPRSFSGIRWSLNALCSRGYTVANSPANAFFATDLLHRVLHVPRISEGLVGHFAEDYPEMLALARERPEEAVLNSDSLQLFAVDVYGFDISVPGVGCHGVYSAVEEEGAPAATPSPSGVVSSVAVETPSVTQSADASCHTHSDGFVHCD</sequence>
<dbReference type="InterPro" id="IPR029482">
    <property type="entry name" value="HRXXH"/>
</dbReference>
<dbReference type="GO" id="GO:0009986">
    <property type="term" value="C:cell surface"/>
    <property type="evidence" value="ECO:0007669"/>
    <property type="project" value="TreeGrafter"/>
</dbReference>
<dbReference type="GO" id="GO:0008237">
    <property type="term" value="F:metallopeptidase activity"/>
    <property type="evidence" value="ECO:0007669"/>
    <property type="project" value="InterPro"/>
</dbReference>
<dbReference type="RefSeq" id="XP_033595875.1">
    <property type="nucleotide sequence ID" value="XM_033742142.1"/>
</dbReference>
<dbReference type="InterPro" id="IPR039124">
    <property type="entry name" value="PRA1-like"/>
</dbReference>
<dbReference type="SUPFAM" id="SSF55486">
    <property type="entry name" value="Metalloproteases ('zincins'), catalytic domain"/>
    <property type="match status" value="1"/>
</dbReference>
<protein>
    <submittedName>
        <fullName evidence="4">Zincin</fullName>
    </submittedName>
</protein>
<dbReference type="Pfam" id="PF13933">
    <property type="entry name" value="HRXXH"/>
    <property type="match status" value="1"/>
</dbReference>
<feature type="chain" id="PRO_5025497444" evidence="2">
    <location>
        <begin position="24"/>
        <end position="307"/>
    </location>
</feature>
<dbReference type="Gene3D" id="3.40.390.10">
    <property type="entry name" value="Collagenase (Catalytic Domain)"/>
    <property type="match status" value="1"/>
</dbReference>
<feature type="signal peptide" evidence="2">
    <location>
        <begin position="1"/>
        <end position="23"/>
    </location>
</feature>
<dbReference type="InterPro" id="IPR024079">
    <property type="entry name" value="MetalloPept_cat_dom_sf"/>
</dbReference>
<feature type="region of interest" description="Disordered" evidence="1">
    <location>
        <begin position="31"/>
        <end position="53"/>
    </location>
</feature>
<dbReference type="GO" id="GO:0009277">
    <property type="term" value="C:fungal-type cell wall"/>
    <property type="evidence" value="ECO:0007669"/>
    <property type="project" value="TreeGrafter"/>
</dbReference>
<dbReference type="OrthoDB" id="4689212at2759"/>
<organism evidence="4 5">
    <name type="scientific">Pseudovirgaria hyperparasitica</name>
    <dbReference type="NCBI Taxonomy" id="470096"/>
    <lineage>
        <taxon>Eukaryota</taxon>
        <taxon>Fungi</taxon>
        <taxon>Dikarya</taxon>
        <taxon>Ascomycota</taxon>
        <taxon>Pezizomycotina</taxon>
        <taxon>Dothideomycetes</taxon>
        <taxon>Dothideomycetes incertae sedis</taxon>
        <taxon>Acrospermales</taxon>
        <taxon>Acrospermaceae</taxon>
        <taxon>Pseudovirgaria</taxon>
    </lineage>
</organism>
<keyword evidence="5" id="KW-1185">Reference proteome</keyword>
<dbReference type="GeneID" id="54483196"/>
<evidence type="ECO:0000313" key="4">
    <source>
        <dbReference type="EMBL" id="KAF2753424.1"/>
    </source>
</evidence>
<dbReference type="PANTHER" id="PTHR39399:SF1">
    <property type="entry name" value="PROTEIN ZPS1"/>
    <property type="match status" value="1"/>
</dbReference>
<keyword evidence="2" id="KW-0732">Signal</keyword>
<dbReference type="Proteomes" id="UP000799437">
    <property type="component" value="Unassembled WGS sequence"/>
</dbReference>
<dbReference type="GO" id="GO:0008270">
    <property type="term" value="F:zinc ion binding"/>
    <property type="evidence" value="ECO:0007669"/>
    <property type="project" value="TreeGrafter"/>
</dbReference>
<reference evidence="4" key="1">
    <citation type="journal article" date="2020" name="Stud. Mycol.">
        <title>101 Dothideomycetes genomes: a test case for predicting lifestyles and emergence of pathogens.</title>
        <authorList>
            <person name="Haridas S."/>
            <person name="Albert R."/>
            <person name="Binder M."/>
            <person name="Bloem J."/>
            <person name="Labutti K."/>
            <person name="Salamov A."/>
            <person name="Andreopoulos B."/>
            <person name="Baker S."/>
            <person name="Barry K."/>
            <person name="Bills G."/>
            <person name="Bluhm B."/>
            <person name="Cannon C."/>
            <person name="Castanera R."/>
            <person name="Culley D."/>
            <person name="Daum C."/>
            <person name="Ezra D."/>
            <person name="Gonzalez J."/>
            <person name="Henrissat B."/>
            <person name="Kuo A."/>
            <person name="Liang C."/>
            <person name="Lipzen A."/>
            <person name="Lutzoni F."/>
            <person name="Magnuson J."/>
            <person name="Mondo S."/>
            <person name="Nolan M."/>
            <person name="Ohm R."/>
            <person name="Pangilinan J."/>
            <person name="Park H.-J."/>
            <person name="Ramirez L."/>
            <person name="Alfaro M."/>
            <person name="Sun H."/>
            <person name="Tritt A."/>
            <person name="Yoshinaga Y."/>
            <person name="Zwiers L.-H."/>
            <person name="Turgeon B."/>
            <person name="Goodwin S."/>
            <person name="Spatafora J."/>
            <person name="Crous P."/>
            <person name="Grigoriev I."/>
        </authorList>
    </citation>
    <scope>NUCLEOTIDE SEQUENCE</scope>
    <source>
        <strain evidence="4">CBS 121739</strain>
    </source>
</reference>
<feature type="domain" description="Putative peptidase" evidence="3">
    <location>
        <begin position="15"/>
        <end position="257"/>
    </location>
</feature>
<dbReference type="GO" id="GO:0005576">
    <property type="term" value="C:extracellular region"/>
    <property type="evidence" value="ECO:0007669"/>
    <property type="project" value="TreeGrafter"/>
</dbReference>
<dbReference type="PANTHER" id="PTHR39399">
    <property type="entry name" value="PROTEIN ZPS1"/>
    <property type="match status" value="1"/>
</dbReference>